<keyword evidence="6" id="KW-1185">Reference proteome</keyword>
<dbReference type="InterPro" id="IPR050327">
    <property type="entry name" value="Proton-linked_MCT"/>
</dbReference>
<feature type="transmembrane region" description="Helical" evidence="3">
    <location>
        <begin position="183"/>
        <end position="203"/>
    </location>
</feature>
<dbReference type="PANTHER" id="PTHR11360:SF319">
    <property type="entry name" value="MAJOR FACILITATOR SUPERFAMILY (MFS) PROFILE DOMAIN-CONTAINING PROTEIN"/>
    <property type="match status" value="1"/>
</dbReference>
<keyword evidence="3" id="KW-0812">Transmembrane</keyword>
<dbReference type="PROSITE" id="PS50850">
    <property type="entry name" value="MFS"/>
    <property type="match status" value="1"/>
</dbReference>
<keyword evidence="3" id="KW-0472">Membrane</keyword>
<evidence type="ECO:0000256" key="1">
    <source>
        <dbReference type="ARBA" id="ARBA00004141"/>
    </source>
</evidence>
<comment type="caution">
    <text evidence="5">The sequence shown here is derived from an EMBL/GenBank/DDBJ whole genome shotgun (WGS) entry which is preliminary data.</text>
</comment>
<comment type="subcellular location">
    <subcellularLocation>
        <location evidence="1">Membrane</location>
        <topology evidence="1">Multi-pass membrane protein</topology>
    </subcellularLocation>
</comment>
<keyword evidence="3" id="KW-1133">Transmembrane helix</keyword>
<evidence type="ECO:0000256" key="2">
    <source>
        <dbReference type="ARBA" id="ARBA00006727"/>
    </source>
</evidence>
<feature type="transmembrane region" description="Helical" evidence="3">
    <location>
        <begin position="151"/>
        <end position="171"/>
    </location>
</feature>
<feature type="transmembrane region" description="Helical" evidence="3">
    <location>
        <begin position="387"/>
        <end position="410"/>
    </location>
</feature>
<reference evidence="5 6" key="1">
    <citation type="submission" date="2024-03" db="EMBL/GenBank/DDBJ databases">
        <title>Genome-scale model development and genomic sequencing of the oleaginous clade Lipomyces.</title>
        <authorList>
            <consortium name="Lawrence Berkeley National Laboratory"/>
            <person name="Czajka J.J."/>
            <person name="Han Y."/>
            <person name="Kim J."/>
            <person name="Mondo S.J."/>
            <person name="Hofstad B.A."/>
            <person name="Robles A."/>
            <person name="Haridas S."/>
            <person name="Riley R."/>
            <person name="LaButti K."/>
            <person name="Pangilinan J."/>
            <person name="Andreopoulos W."/>
            <person name="Lipzen A."/>
            <person name="Yan J."/>
            <person name="Wang M."/>
            <person name="Ng V."/>
            <person name="Grigoriev I.V."/>
            <person name="Spatafora J.W."/>
            <person name="Magnuson J.K."/>
            <person name="Baker S.E."/>
            <person name="Pomraning K.R."/>
        </authorList>
    </citation>
    <scope>NUCLEOTIDE SEQUENCE [LARGE SCALE GENOMIC DNA]</scope>
    <source>
        <strain evidence="5 6">Phaff 52-87</strain>
    </source>
</reference>
<evidence type="ECO:0000313" key="6">
    <source>
        <dbReference type="Proteomes" id="UP001498771"/>
    </source>
</evidence>
<dbReference type="CDD" id="cd17352">
    <property type="entry name" value="MFS_MCT_SLC16"/>
    <property type="match status" value="1"/>
</dbReference>
<feature type="transmembrane region" description="Helical" evidence="3">
    <location>
        <begin position="215"/>
        <end position="235"/>
    </location>
</feature>
<feature type="domain" description="Major facilitator superfamily (MFS) profile" evidence="4">
    <location>
        <begin position="58"/>
        <end position="442"/>
    </location>
</feature>
<dbReference type="RefSeq" id="XP_064768641.1">
    <property type="nucleotide sequence ID" value="XM_064914121.1"/>
</dbReference>
<evidence type="ECO:0000259" key="4">
    <source>
        <dbReference type="PROSITE" id="PS50850"/>
    </source>
</evidence>
<dbReference type="InterPro" id="IPR036259">
    <property type="entry name" value="MFS_trans_sf"/>
</dbReference>
<dbReference type="InterPro" id="IPR020846">
    <property type="entry name" value="MFS_dom"/>
</dbReference>
<gene>
    <name evidence="5" type="ORF">BZA70DRAFT_289528</name>
</gene>
<dbReference type="Gene3D" id="1.20.1250.20">
    <property type="entry name" value="MFS general substrate transporter like domains"/>
    <property type="match status" value="2"/>
</dbReference>
<dbReference type="Proteomes" id="UP001498771">
    <property type="component" value="Unassembled WGS sequence"/>
</dbReference>
<feature type="transmembrane region" description="Helical" evidence="3">
    <location>
        <begin position="327"/>
        <end position="346"/>
    </location>
</feature>
<protein>
    <submittedName>
        <fullName evidence="5">Major facilitator superfamily domain-containing protein</fullName>
    </submittedName>
</protein>
<evidence type="ECO:0000256" key="3">
    <source>
        <dbReference type="SAM" id="Phobius"/>
    </source>
</evidence>
<feature type="transmembrane region" description="Helical" evidence="3">
    <location>
        <begin position="126"/>
        <end position="145"/>
    </location>
</feature>
<feature type="transmembrane region" description="Helical" evidence="3">
    <location>
        <begin position="296"/>
        <end position="315"/>
    </location>
</feature>
<organism evidence="5 6">
    <name type="scientific">Myxozyma melibiosi</name>
    <dbReference type="NCBI Taxonomy" id="54550"/>
    <lineage>
        <taxon>Eukaryota</taxon>
        <taxon>Fungi</taxon>
        <taxon>Dikarya</taxon>
        <taxon>Ascomycota</taxon>
        <taxon>Saccharomycotina</taxon>
        <taxon>Lipomycetes</taxon>
        <taxon>Lipomycetales</taxon>
        <taxon>Lipomycetaceae</taxon>
        <taxon>Myxozyma</taxon>
    </lineage>
</organism>
<name>A0ABR1F937_9ASCO</name>
<proteinExistence type="inferred from homology"/>
<feature type="transmembrane region" description="Helical" evidence="3">
    <location>
        <begin position="352"/>
        <end position="375"/>
    </location>
</feature>
<sequence length="450" mass="48657">MTFISKHDQEDSSFDSSTMISVEKAQSVNECTSLIDRSTDEPDSPHLYPVDVGYRPWLTLFGATCGMLPTFGYLVAIGIFQDYYQNNQLRDYSPSQISWINSLDIFLTIFLAVIVGPIYDVVGPRPLIIPGTIIMTLGVMLTSISTQYYQFILTQGILTPIGSALVFHAAAPATSSWFVKYRATAFGIGHAGSALGGAIMPVIFNGIEPKFGFGWAVRGIGFFMFGLSLICCVFTKSRVPPPGFQKIDFTKTYIRPFSQKPFLLLTIAVFFVFFGAFIPVAFIPSHAVSRGFSRESASYLITIFNAVSILGRIIPGITADRLGRFNTYAVCSFLAGLFTLALWIPAENRPAIILYSVLFGFFSGASVSLFQACVADITPSPEIGARLGTISAVMAFAALAGGPVAGAIISANGDRYFGAAIFTAVVMIFGALMTLVAKFYATKGNLWALS</sequence>
<accession>A0ABR1F937</accession>
<feature type="transmembrane region" description="Helical" evidence="3">
    <location>
        <begin position="57"/>
        <end position="79"/>
    </location>
</feature>
<feature type="transmembrane region" description="Helical" evidence="3">
    <location>
        <begin position="416"/>
        <end position="441"/>
    </location>
</feature>
<dbReference type="GeneID" id="90039633"/>
<dbReference type="Pfam" id="PF07690">
    <property type="entry name" value="MFS_1"/>
    <property type="match status" value="1"/>
</dbReference>
<dbReference type="PANTHER" id="PTHR11360">
    <property type="entry name" value="MONOCARBOXYLATE TRANSPORTER"/>
    <property type="match status" value="1"/>
</dbReference>
<feature type="transmembrane region" description="Helical" evidence="3">
    <location>
        <begin position="262"/>
        <end position="284"/>
    </location>
</feature>
<comment type="similarity">
    <text evidence="2">Belongs to the major facilitator superfamily. Monocarboxylate porter (TC 2.A.1.13) family.</text>
</comment>
<dbReference type="InterPro" id="IPR011701">
    <property type="entry name" value="MFS"/>
</dbReference>
<dbReference type="SUPFAM" id="SSF103473">
    <property type="entry name" value="MFS general substrate transporter"/>
    <property type="match status" value="1"/>
</dbReference>
<evidence type="ECO:0000313" key="5">
    <source>
        <dbReference type="EMBL" id="KAK7205608.1"/>
    </source>
</evidence>
<feature type="transmembrane region" description="Helical" evidence="3">
    <location>
        <begin position="99"/>
        <end position="119"/>
    </location>
</feature>
<dbReference type="EMBL" id="JBBJBU010000005">
    <property type="protein sequence ID" value="KAK7205608.1"/>
    <property type="molecule type" value="Genomic_DNA"/>
</dbReference>